<dbReference type="EMBL" id="CM000764">
    <property type="protein sequence ID" value="KXG27603.1"/>
    <property type="molecule type" value="Genomic_DNA"/>
</dbReference>
<dbReference type="Proteomes" id="UP000000768">
    <property type="component" value="Chromosome 5"/>
</dbReference>
<dbReference type="Gramene" id="KXG27603">
    <property type="protein sequence ID" value="KXG27603"/>
    <property type="gene ID" value="SORBI_3005G010800"/>
</dbReference>
<proteinExistence type="predicted"/>
<gene>
    <name evidence="1" type="ORF">SORBI_3005G010800</name>
</gene>
<accession>A0A1B6PPL8</accession>
<keyword evidence="2" id="KW-1185">Reference proteome</keyword>
<organism evidence="1 2">
    <name type="scientific">Sorghum bicolor</name>
    <name type="common">Sorghum</name>
    <name type="synonym">Sorghum vulgare</name>
    <dbReference type="NCBI Taxonomy" id="4558"/>
    <lineage>
        <taxon>Eukaryota</taxon>
        <taxon>Viridiplantae</taxon>
        <taxon>Streptophyta</taxon>
        <taxon>Embryophyta</taxon>
        <taxon>Tracheophyta</taxon>
        <taxon>Spermatophyta</taxon>
        <taxon>Magnoliopsida</taxon>
        <taxon>Liliopsida</taxon>
        <taxon>Poales</taxon>
        <taxon>Poaceae</taxon>
        <taxon>PACMAD clade</taxon>
        <taxon>Panicoideae</taxon>
        <taxon>Andropogonodae</taxon>
        <taxon>Andropogoneae</taxon>
        <taxon>Sorghinae</taxon>
        <taxon>Sorghum</taxon>
    </lineage>
</organism>
<protein>
    <submittedName>
        <fullName evidence="1">Uncharacterized protein</fullName>
    </submittedName>
</protein>
<evidence type="ECO:0000313" key="2">
    <source>
        <dbReference type="Proteomes" id="UP000000768"/>
    </source>
</evidence>
<sequence length="102" mass="10782">MQIESCWPVVACPSHISDVAVGWVRKAAMAMGADGDGGRDRSLAFTEFCWSSFSSSSLFSLPSSLILLVFVCGDGDACNFLSPGHLSDALKTMGACFKPNIT</sequence>
<name>A0A1B6PPL8_SORBI</name>
<dbReference type="AlphaFoldDB" id="A0A1B6PPL8"/>
<reference evidence="1 2" key="1">
    <citation type="journal article" date="2009" name="Nature">
        <title>The Sorghum bicolor genome and the diversification of grasses.</title>
        <authorList>
            <person name="Paterson A.H."/>
            <person name="Bowers J.E."/>
            <person name="Bruggmann R."/>
            <person name="Dubchak I."/>
            <person name="Grimwood J."/>
            <person name="Gundlach H."/>
            <person name="Haberer G."/>
            <person name="Hellsten U."/>
            <person name="Mitros T."/>
            <person name="Poliakov A."/>
            <person name="Schmutz J."/>
            <person name="Spannagl M."/>
            <person name="Tang H."/>
            <person name="Wang X."/>
            <person name="Wicker T."/>
            <person name="Bharti A.K."/>
            <person name="Chapman J."/>
            <person name="Feltus F.A."/>
            <person name="Gowik U."/>
            <person name="Grigoriev I.V."/>
            <person name="Lyons E."/>
            <person name="Maher C.A."/>
            <person name="Martis M."/>
            <person name="Narechania A."/>
            <person name="Otillar R.P."/>
            <person name="Penning B.W."/>
            <person name="Salamov A.A."/>
            <person name="Wang Y."/>
            <person name="Zhang L."/>
            <person name="Carpita N.C."/>
            <person name="Freeling M."/>
            <person name="Gingle A.R."/>
            <person name="Hash C.T."/>
            <person name="Keller B."/>
            <person name="Klein P."/>
            <person name="Kresovich S."/>
            <person name="McCann M.C."/>
            <person name="Ming R."/>
            <person name="Peterson D.G."/>
            <person name="Mehboob-ur-Rahman"/>
            <person name="Ware D."/>
            <person name="Westhoff P."/>
            <person name="Mayer K.F."/>
            <person name="Messing J."/>
            <person name="Rokhsar D.S."/>
        </authorList>
    </citation>
    <scope>NUCLEOTIDE SEQUENCE [LARGE SCALE GENOMIC DNA]</scope>
    <source>
        <strain evidence="2">cv. BTx623</strain>
    </source>
</reference>
<reference evidence="2" key="2">
    <citation type="journal article" date="2018" name="Plant J.">
        <title>The Sorghum bicolor reference genome: improved assembly, gene annotations, a transcriptome atlas, and signatures of genome organization.</title>
        <authorList>
            <person name="McCormick R.F."/>
            <person name="Truong S.K."/>
            <person name="Sreedasyam A."/>
            <person name="Jenkins J."/>
            <person name="Shu S."/>
            <person name="Sims D."/>
            <person name="Kennedy M."/>
            <person name="Amirebrahimi M."/>
            <person name="Weers B.D."/>
            <person name="McKinley B."/>
            <person name="Mattison A."/>
            <person name="Morishige D.T."/>
            <person name="Grimwood J."/>
            <person name="Schmutz J."/>
            <person name="Mullet J.E."/>
        </authorList>
    </citation>
    <scope>NUCLEOTIDE SEQUENCE [LARGE SCALE GENOMIC DNA]</scope>
    <source>
        <strain evidence="2">cv. BTx623</strain>
    </source>
</reference>
<dbReference type="InParanoid" id="A0A1B6PPL8"/>
<evidence type="ECO:0000313" key="1">
    <source>
        <dbReference type="EMBL" id="KXG27603.1"/>
    </source>
</evidence>